<dbReference type="Proteomes" id="UP000070121">
    <property type="component" value="Unassembled WGS sequence"/>
</dbReference>
<evidence type="ECO:0000313" key="2">
    <source>
        <dbReference type="Proteomes" id="UP000070121"/>
    </source>
</evidence>
<gene>
    <name evidence="1" type="ORF">CSAL01_05926</name>
</gene>
<reference evidence="1 2" key="1">
    <citation type="submission" date="2014-02" db="EMBL/GenBank/DDBJ databases">
        <title>The genome sequence of Colletotrichum salicis CBS 607.94.</title>
        <authorList>
            <person name="Baroncelli R."/>
            <person name="Thon M.R."/>
        </authorList>
    </citation>
    <scope>NUCLEOTIDE SEQUENCE [LARGE SCALE GENOMIC DNA]</scope>
    <source>
        <strain evidence="1 2">CBS 607.94</strain>
    </source>
</reference>
<protein>
    <submittedName>
        <fullName evidence="1">Major facilitator superfamily transporter</fullName>
    </submittedName>
</protein>
<keyword evidence="2" id="KW-1185">Reference proteome</keyword>
<name>A0A135SAR2_9PEZI</name>
<dbReference type="EMBL" id="JFFI01002459">
    <property type="protein sequence ID" value="KXH32990.1"/>
    <property type="molecule type" value="Genomic_DNA"/>
</dbReference>
<accession>A0A135SAR2</accession>
<proteinExistence type="predicted"/>
<evidence type="ECO:0000313" key="1">
    <source>
        <dbReference type="EMBL" id="KXH32990.1"/>
    </source>
</evidence>
<sequence>MATQTETVAKGLPAQSPTDIEKQQVLHQEHSHVLDDEKRPAAAVDYSGAAAKTDPTEIKLCISGAAGLIQSDHYSYFSRGVQLDVLSSFHVGVDRQTIEAFYLTSFYASEVGVVPRSVNVIAISG</sequence>
<dbReference type="AlphaFoldDB" id="A0A135SAR2"/>
<comment type="caution">
    <text evidence="1">The sequence shown here is derived from an EMBL/GenBank/DDBJ whole genome shotgun (WGS) entry which is preliminary data.</text>
</comment>
<organism evidence="1 2">
    <name type="scientific">Colletotrichum salicis</name>
    <dbReference type="NCBI Taxonomy" id="1209931"/>
    <lineage>
        <taxon>Eukaryota</taxon>
        <taxon>Fungi</taxon>
        <taxon>Dikarya</taxon>
        <taxon>Ascomycota</taxon>
        <taxon>Pezizomycotina</taxon>
        <taxon>Sordariomycetes</taxon>
        <taxon>Hypocreomycetidae</taxon>
        <taxon>Glomerellales</taxon>
        <taxon>Glomerellaceae</taxon>
        <taxon>Colletotrichum</taxon>
        <taxon>Colletotrichum acutatum species complex</taxon>
    </lineage>
</organism>